<dbReference type="EMBL" id="ASPP01013894">
    <property type="protein sequence ID" value="ETO19228.1"/>
    <property type="molecule type" value="Genomic_DNA"/>
</dbReference>
<dbReference type="AlphaFoldDB" id="X6MZZ8"/>
<accession>X6MZZ8</accession>
<dbReference type="SUPFAM" id="SSF50978">
    <property type="entry name" value="WD40 repeat-like"/>
    <property type="match status" value="1"/>
</dbReference>
<comment type="caution">
    <text evidence="5">The sequence shown here is derived from an EMBL/GenBank/DDBJ whole genome shotgun (WGS) entry which is preliminary data.</text>
</comment>
<sequence>MKKCLNFLFKINERDYQKDFVQSCLIKKRKTSSKLSTSNCTFIQPVFQKTVVQLFYHYLVSSVVKIKIELVFKNELNFFKSVQKGLSFFHFFKKFAFFFLKKNMRKIDQKQNLTNSTPFRGLKDSSTPLAKVEQSQTVATSSPFQSLKDLAIRFWQSQCVLHKHEILICGGYEKRDCYSYHTLKDEYKFVCSYPKNVILNGHCVVKLVDNSKDNDEITLLSFGGLYKHAFVMKYVSVWSNDDDNNNEINKLNYCNQWTPFTDDCNHPIHIGKDKDNYQGVRAVIGGSNNHLLFITYSKNNIDVFHLNKSKCIKHDTLPTNDYIRYHCFVSKSENGQKMTKTNEEKNKGKKKLNNEMVLFCEKTGLSIIYDEDSNTFQFYKLRVCKDISSFNQYAYVFINDAILFFGGYGWEDGKYIASKAVCKYSIQENTWITFEHTLPIPLYDCFGILNEDNNYIHIIGGRNDRIISISTNMKTKVNVWRDASQLSKNEIKVAIQYWIRILKIKLGWINDFNKITIKYIKGFQLLAVLQAHDNIVSSVIFSADGRKIVSASHDRTVRVWDVESGKQLQIFRGHDNRVFAARFSPDGNIVVSCSGDGTIRLWDVNTGTEVMKLKSDTNRIWDVNFSPDGKYVVSGLQDNTIRLWDVHSGIEIKQFLGHSKSVLSTQFSPDGKMVVSSSYDKTINLWDVESGEILKQFKGHSDCVTRAKFSPDGQCIISCSFDDTVQIWYITTGKSKILKGHLNHVNDVKYFPDGHTIVLCSSGNRIRLWNVKTGKEIQKLEGNSNSVIVKFKFGDYKIKHNFFKDTRYEYTTCFFVHVSSDNFLKIIASESSFIWINFVHKCLSLLII</sequence>
<keyword evidence="2" id="KW-0677">Repeat</keyword>
<dbReference type="Pfam" id="PF23414">
    <property type="entry name" value="Beta-prop_EML_2"/>
    <property type="match status" value="1"/>
</dbReference>
<dbReference type="PROSITE" id="PS00678">
    <property type="entry name" value="WD_REPEATS_1"/>
    <property type="match status" value="4"/>
</dbReference>
<keyword evidence="1 3" id="KW-0853">WD repeat</keyword>
<organism evidence="5 6">
    <name type="scientific">Reticulomyxa filosa</name>
    <dbReference type="NCBI Taxonomy" id="46433"/>
    <lineage>
        <taxon>Eukaryota</taxon>
        <taxon>Sar</taxon>
        <taxon>Rhizaria</taxon>
        <taxon>Retaria</taxon>
        <taxon>Foraminifera</taxon>
        <taxon>Monothalamids</taxon>
        <taxon>Reticulomyxidae</taxon>
        <taxon>Reticulomyxa</taxon>
    </lineage>
</organism>
<dbReference type="SMART" id="SM00320">
    <property type="entry name" value="WD40"/>
    <property type="match status" value="6"/>
</dbReference>
<dbReference type="Pfam" id="PF00400">
    <property type="entry name" value="WD40"/>
    <property type="match status" value="1"/>
</dbReference>
<dbReference type="InterPro" id="IPR020472">
    <property type="entry name" value="WD40_PAC1"/>
</dbReference>
<dbReference type="Gene3D" id="2.120.10.80">
    <property type="entry name" value="Kelch-type beta propeller"/>
    <property type="match status" value="1"/>
</dbReference>
<dbReference type="CDD" id="cd00200">
    <property type="entry name" value="WD40"/>
    <property type="match status" value="1"/>
</dbReference>
<dbReference type="InterPro" id="IPR019775">
    <property type="entry name" value="WD40_repeat_CS"/>
</dbReference>
<evidence type="ECO:0000313" key="5">
    <source>
        <dbReference type="EMBL" id="ETO19228.1"/>
    </source>
</evidence>
<evidence type="ECO:0000256" key="1">
    <source>
        <dbReference type="ARBA" id="ARBA00022574"/>
    </source>
</evidence>
<dbReference type="PRINTS" id="PR00320">
    <property type="entry name" value="GPROTEINBRPT"/>
</dbReference>
<feature type="repeat" description="WD" evidence="3">
    <location>
        <begin position="738"/>
        <end position="779"/>
    </location>
</feature>
<dbReference type="InterPro" id="IPR055442">
    <property type="entry name" value="Beta-prop_EML-like_2nd"/>
</dbReference>
<protein>
    <submittedName>
        <fullName evidence="5">WD-40 repeat protein</fullName>
    </submittedName>
</protein>
<feature type="domain" description="EML-like second beta-propeller" evidence="4">
    <location>
        <begin position="545"/>
        <end position="695"/>
    </location>
</feature>
<dbReference type="GO" id="GO:1990234">
    <property type="term" value="C:transferase complex"/>
    <property type="evidence" value="ECO:0007669"/>
    <property type="project" value="UniProtKB-ARBA"/>
</dbReference>
<feature type="repeat" description="WD" evidence="3">
    <location>
        <begin position="655"/>
        <end position="696"/>
    </location>
</feature>
<dbReference type="Gene3D" id="2.130.10.10">
    <property type="entry name" value="YVTN repeat-like/Quinoprotein amine dehydrogenase"/>
    <property type="match status" value="2"/>
</dbReference>
<evidence type="ECO:0000313" key="6">
    <source>
        <dbReference type="Proteomes" id="UP000023152"/>
    </source>
</evidence>
<proteinExistence type="predicted"/>
<name>X6MZZ8_RETFI</name>
<feature type="repeat" description="WD" evidence="3">
    <location>
        <begin position="613"/>
        <end position="654"/>
    </location>
</feature>
<feature type="repeat" description="WD" evidence="3">
    <location>
        <begin position="529"/>
        <end position="570"/>
    </location>
</feature>
<dbReference type="InterPro" id="IPR011044">
    <property type="entry name" value="Quino_amine_DH_bsu"/>
</dbReference>
<gene>
    <name evidence="5" type="ORF">RFI_18001</name>
</gene>
<feature type="repeat" description="WD" evidence="3">
    <location>
        <begin position="571"/>
        <end position="612"/>
    </location>
</feature>
<evidence type="ECO:0000256" key="2">
    <source>
        <dbReference type="ARBA" id="ARBA00022737"/>
    </source>
</evidence>
<dbReference type="Proteomes" id="UP000023152">
    <property type="component" value="Unassembled WGS sequence"/>
</dbReference>
<reference evidence="5 6" key="1">
    <citation type="journal article" date="2013" name="Curr. Biol.">
        <title>The Genome of the Foraminiferan Reticulomyxa filosa.</title>
        <authorList>
            <person name="Glockner G."/>
            <person name="Hulsmann N."/>
            <person name="Schleicher M."/>
            <person name="Noegel A.A."/>
            <person name="Eichinger L."/>
            <person name="Gallinger C."/>
            <person name="Pawlowski J."/>
            <person name="Sierra R."/>
            <person name="Euteneuer U."/>
            <person name="Pillet L."/>
            <person name="Moustafa A."/>
            <person name="Platzer M."/>
            <person name="Groth M."/>
            <person name="Szafranski K."/>
            <person name="Schliwa M."/>
        </authorList>
    </citation>
    <scope>NUCLEOTIDE SEQUENCE [LARGE SCALE GENOMIC DNA]</scope>
</reference>
<dbReference type="InterPro" id="IPR036322">
    <property type="entry name" value="WD40_repeat_dom_sf"/>
</dbReference>
<dbReference type="InterPro" id="IPR015915">
    <property type="entry name" value="Kelch-typ_b-propeller"/>
</dbReference>
<keyword evidence="6" id="KW-1185">Reference proteome</keyword>
<dbReference type="SUPFAM" id="SSF50969">
    <property type="entry name" value="YVTN repeat-like/Quinoprotein amine dehydrogenase"/>
    <property type="match status" value="1"/>
</dbReference>
<feature type="repeat" description="WD" evidence="3">
    <location>
        <begin position="697"/>
        <end position="738"/>
    </location>
</feature>
<evidence type="ECO:0000256" key="3">
    <source>
        <dbReference type="PROSITE-ProRule" id="PRU00221"/>
    </source>
</evidence>
<dbReference type="InterPro" id="IPR015943">
    <property type="entry name" value="WD40/YVTN_repeat-like_dom_sf"/>
</dbReference>
<evidence type="ECO:0000259" key="4">
    <source>
        <dbReference type="Pfam" id="PF23414"/>
    </source>
</evidence>
<dbReference type="PANTHER" id="PTHR22847">
    <property type="entry name" value="WD40 REPEAT PROTEIN"/>
    <property type="match status" value="1"/>
</dbReference>
<dbReference type="PANTHER" id="PTHR22847:SF637">
    <property type="entry name" value="WD REPEAT DOMAIN 5B"/>
    <property type="match status" value="1"/>
</dbReference>
<dbReference type="PROSITE" id="PS50294">
    <property type="entry name" value="WD_REPEATS_REGION"/>
    <property type="match status" value="6"/>
</dbReference>
<dbReference type="InterPro" id="IPR001680">
    <property type="entry name" value="WD40_rpt"/>
</dbReference>
<dbReference type="PROSITE" id="PS50082">
    <property type="entry name" value="WD_REPEATS_2"/>
    <property type="match status" value="6"/>
</dbReference>